<keyword evidence="4" id="KW-1185">Reference proteome</keyword>
<feature type="region of interest" description="Disordered" evidence="1">
    <location>
        <begin position="263"/>
        <end position="283"/>
    </location>
</feature>
<sequence length="418" mass="46988">MASSSRSRWEQHLSLPMKDGDPRNWADLPAELTSSILLRLTTVEILKNAQKVCRSWRRVCKDPSMWIKIDLRNPGIFGYDWDMMCRHAVALSEGGLLEINFEDYATNSLLSYVAERSSNLRRLKLAMSYPLVTGKGFSDAVMKLPFLEHLEISERELKLDLKDIEAIGRSCPLLKTLKLNRPFFMPDFEDERDKEALAISETMPELRHLELFGNGLTNSGLIAILDRCLHLEHLNLGYCFNIDLVGDLEKRCVERIKYFIRPSKPTDTDSAEEDDDHSNGSDDMVYLCAVNAGDDIDHSSNGSDDMVHHYADNAGDESDHSSNDSDDDHSSNDSDDDHSSNDSDDDHSSNDSDDDHSSNDSDDDHSSNDSDDDHSSNDSDDDHFSNDSDDDHSSNDSDDMVYIYPDSGGDDSDHSSND</sequence>
<evidence type="ECO:0000313" key="3">
    <source>
        <dbReference type="EMBL" id="KAL1188350.1"/>
    </source>
</evidence>
<dbReference type="SUPFAM" id="SSF52047">
    <property type="entry name" value="RNI-like"/>
    <property type="match status" value="1"/>
</dbReference>
<evidence type="ECO:0000259" key="2">
    <source>
        <dbReference type="PROSITE" id="PS50181"/>
    </source>
</evidence>
<proteinExistence type="predicted"/>
<evidence type="ECO:0000313" key="4">
    <source>
        <dbReference type="Proteomes" id="UP001558713"/>
    </source>
</evidence>
<feature type="domain" description="F-box" evidence="2">
    <location>
        <begin position="22"/>
        <end position="69"/>
    </location>
</feature>
<evidence type="ECO:0000256" key="1">
    <source>
        <dbReference type="SAM" id="MobiDB-lite"/>
    </source>
</evidence>
<reference evidence="3 4" key="1">
    <citation type="submission" date="2024-04" db="EMBL/GenBank/DDBJ databases">
        <title>Genome assembly C_amara_ONT_v2.</title>
        <authorList>
            <person name="Yant L."/>
            <person name="Moore C."/>
            <person name="Slenker M."/>
        </authorList>
    </citation>
    <scope>NUCLEOTIDE SEQUENCE [LARGE SCALE GENOMIC DNA]</scope>
    <source>
        <tissue evidence="3">Leaf</tissue>
    </source>
</reference>
<gene>
    <name evidence="3" type="ORF">V5N11_031725</name>
</gene>
<dbReference type="InterPro" id="IPR001810">
    <property type="entry name" value="F-box_dom"/>
</dbReference>
<comment type="caution">
    <text evidence="3">The sequence shown here is derived from an EMBL/GenBank/DDBJ whole genome shotgun (WGS) entry which is preliminary data.</text>
</comment>
<feature type="compositionally biased region" description="Basic and acidic residues" evidence="1">
    <location>
        <begin position="305"/>
        <end position="395"/>
    </location>
</feature>
<dbReference type="PANTHER" id="PTHR38926:SF2">
    <property type="entry name" value="F-BOX_LRR-REPEAT PROTEIN 21-RELATED"/>
    <property type="match status" value="1"/>
</dbReference>
<dbReference type="PANTHER" id="PTHR38926">
    <property type="entry name" value="F-BOX DOMAIN CONTAINING PROTEIN, EXPRESSED"/>
    <property type="match status" value="1"/>
</dbReference>
<dbReference type="Gene3D" id="1.20.1280.50">
    <property type="match status" value="1"/>
</dbReference>
<dbReference type="CDD" id="cd22164">
    <property type="entry name" value="F-box_AtSKIP19-like"/>
    <property type="match status" value="1"/>
</dbReference>
<dbReference type="PROSITE" id="PS50181">
    <property type="entry name" value="FBOX"/>
    <property type="match status" value="1"/>
</dbReference>
<dbReference type="SMART" id="SM00256">
    <property type="entry name" value="FBOX"/>
    <property type="match status" value="1"/>
</dbReference>
<feature type="region of interest" description="Disordered" evidence="1">
    <location>
        <begin position="296"/>
        <end position="418"/>
    </location>
</feature>
<name>A0ABD0ZLY3_CARAN</name>
<accession>A0ABD0ZLY3</accession>
<dbReference type="Pfam" id="PF12937">
    <property type="entry name" value="F-box-like"/>
    <property type="match status" value="1"/>
</dbReference>
<dbReference type="Gene3D" id="3.80.10.10">
    <property type="entry name" value="Ribonuclease Inhibitor"/>
    <property type="match status" value="1"/>
</dbReference>
<dbReference type="InterPro" id="IPR032675">
    <property type="entry name" value="LRR_dom_sf"/>
</dbReference>
<dbReference type="EMBL" id="JBANAX010000926">
    <property type="protein sequence ID" value="KAL1188350.1"/>
    <property type="molecule type" value="Genomic_DNA"/>
</dbReference>
<dbReference type="AlphaFoldDB" id="A0ABD0ZLY3"/>
<protein>
    <submittedName>
        <fullName evidence="3">F-box protein</fullName>
    </submittedName>
</protein>
<organism evidence="3 4">
    <name type="scientific">Cardamine amara subsp. amara</name>
    <dbReference type="NCBI Taxonomy" id="228776"/>
    <lineage>
        <taxon>Eukaryota</taxon>
        <taxon>Viridiplantae</taxon>
        <taxon>Streptophyta</taxon>
        <taxon>Embryophyta</taxon>
        <taxon>Tracheophyta</taxon>
        <taxon>Spermatophyta</taxon>
        <taxon>Magnoliopsida</taxon>
        <taxon>eudicotyledons</taxon>
        <taxon>Gunneridae</taxon>
        <taxon>Pentapetalae</taxon>
        <taxon>rosids</taxon>
        <taxon>malvids</taxon>
        <taxon>Brassicales</taxon>
        <taxon>Brassicaceae</taxon>
        <taxon>Cardamineae</taxon>
        <taxon>Cardamine</taxon>
    </lineage>
</organism>
<dbReference type="Proteomes" id="UP001558713">
    <property type="component" value="Unassembled WGS sequence"/>
</dbReference>